<gene>
    <name evidence="1" type="ORF">BAE44_0015986</name>
</gene>
<name>A0A1E5VDA7_9POAL</name>
<dbReference type="Proteomes" id="UP000095767">
    <property type="component" value="Unassembled WGS sequence"/>
</dbReference>
<keyword evidence="2" id="KW-1185">Reference proteome</keyword>
<reference evidence="1 2" key="1">
    <citation type="submission" date="2016-09" db="EMBL/GenBank/DDBJ databases">
        <title>The draft genome of Dichanthelium oligosanthes: A C3 panicoid grass species.</title>
        <authorList>
            <person name="Studer A.J."/>
            <person name="Schnable J.C."/>
            <person name="Brutnell T.P."/>
        </authorList>
    </citation>
    <scope>NUCLEOTIDE SEQUENCE [LARGE SCALE GENOMIC DNA]</scope>
    <source>
        <strain evidence="2">cv. Kellogg 1175</strain>
        <tissue evidence="1">Leaf</tissue>
    </source>
</reference>
<comment type="caution">
    <text evidence="1">The sequence shown here is derived from an EMBL/GenBank/DDBJ whole genome shotgun (WGS) entry which is preliminary data.</text>
</comment>
<accession>A0A1E5VDA7</accession>
<organism evidence="1 2">
    <name type="scientific">Dichanthelium oligosanthes</name>
    <dbReference type="NCBI Taxonomy" id="888268"/>
    <lineage>
        <taxon>Eukaryota</taxon>
        <taxon>Viridiplantae</taxon>
        <taxon>Streptophyta</taxon>
        <taxon>Embryophyta</taxon>
        <taxon>Tracheophyta</taxon>
        <taxon>Spermatophyta</taxon>
        <taxon>Magnoliopsida</taxon>
        <taxon>Liliopsida</taxon>
        <taxon>Poales</taxon>
        <taxon>Poaceae</taxon>
        <taxon>PACMAD clade</taxon>
        <taxon>Panicoideae</taxon>
        <taxon>Panicodae</taxon>
        <taxon>Paniceae</taxon>
        <taxon>Dichantheliinae</taxon>
        <taxon>Dichanthelium</taxon>
    </lineage>
</organism>
<protein>
    <submittedName>
        <fullName evidence="1">Uncharacterized protein</fullName>
    </submittedName>
</protein>
<sequence>LHEPQSTNLRIRGDVAPRKSEVPDCHFGCRLRPRLLVSESSIFFFLLKKRSWGNGSQWLDRR</sequence>
<dbReference type="EMBL" id="LWDX02043834">
    <property type="protein sequence ID" value="OEL22994.1"/>
    <property type="molecule type" value="Genomic_DNA"/>
</dbReference>
<evidence type="ECO:0000313" key="1">
    <source>
        <dbReference type="EMBL" id="OEL22994.1"/>
    </source>
</evidence>
<evidence type="ECO:0000313" key="2">
    <source>
        <dbReference type="Proteomes" id="UP000095767"/>
    </source>
</evidence>
<proteinExistence type="predicted"/>
<dbReference type="AlphaFoldDB" id="A0A1E5VDA7"/>
<feature type="non-terminal residue" evidence="1">
    <location>
        <position position="1"/>
    </location>
</feature>